<keyword evidence="4" id="KW-1185">Reference proteome</keyword>
<evidence type="ECO:0000259" key="2">
    <source>
        <dbReference type="Pfam" id="PF13464"/>
    </source>
</evidence>
<protein>
    <submittedName>
        <fullName evidence="3">RodZ domain-containing protein</fullName>
    </submittedName>
</protein>
<evidence type="ECO:0000313" key="4">
    <source>
        <dbReference type="Proteomes" id="UP001364156"/>
    </source>
</evidence>
<dbReference type="Pfam" id="PF13464">
    <property type="entry name" value="RodZ_C"/>
    <property type="match status" value="1"/>
</dbReference>
<dbReference type="Proteomes" id="UP001364156">
    <property type="component" value="Chromosome"/>
</dbReference>
<feature type="region of interest" description="Disordered" evidence="1">
    <location>
        <begin position="206"/>
        <end position="225"/>
    </location>
</feature>
<evidence type="ECO:0000313" key="3">
    <source>
        <dbReference type="EMBL" id="WWR45440.1"/>
    </source>
</evidence>
<dbReference type="InterPro" id="IPR010982">
    <property type="entry name" value="Lambda_DNA-bd_dom_sf"/>
</dbReference>
<gene>
    <name evidence="3" type="ORF">RZ517_11580</name>
</gene>
<accession>A0ABZ2HCL4</accession>
<proteinExistence type="predicted"/>
<dbReference type="Pfam" id="PF13413">
    <property type="entry name" value="HTH_25"/>
    <property type="match status" value="1"/>
</dbReference>
<dbReference type="InterPro" id="IPR025194">
    <property type="entry name" value="RodZ-like_C"/>
</dbReference>
<reference evidence="3 4" key="1">
    <citation type="submission" date="2023-10" db="EMBL/GenBank/DDBJ databases">
        <title>Roseovarius strain S88 nov., isolated from a marine algae.</title>
        <authorList>
            <person name="Lee M.W."/>
            <person name="Lee J.K."/>
            <person name="Kim J.M."/>
            <person name="Choi D.G."/>
            <person name="Baek J.H."/>
            <person name="Bayburt H."/>
            <person name="Jung J.J."/>
            <person name="Han D.M."/>
            <person name="Jeon C.O."/>
        </authorList>
    </citation>
    <scope>NUCLEOTIDE SEQUENCE [LARGE SCALE GENOMIC DNA]</scope>
    <source>
        <strain evidence="3 4">S88</strain>
    </source>
</reference>
<dbReference type="RefSeq" id="WP_338548383.1">
    <property type="nucleotide sequence ID" value="NZ_CP146069.1"/>
</dbReference>
<feature type="domain" description="Cytoskeleton protein RodZ-like C-terminal" evidence="2">
    <location>
        <begin position="322"/>
        <end position="388"/>
    </location>
</feature>
<dbReference type="Gene3D" id="1.10.260.40">
    <property type="entry name" value="lambda repressor-like DNA-binding domains"/>
    <property type="match status" value="1"/>
</dbReference>
<feature type="compositionally biased region" description="Polar residues" evidence="1">
    <location>
        <begin position="273"/>
        <end position="283"/>
    </location>
</feature>
<dbReference type="PANTHER" id="PTHR34475">
    <property type="match status" value="1"/>
</dbReference>
<sequence>MIGFRSKRVSDEPGDEPRGFDAFDLRLGDMMRGERATMGKSLLDVERELRIKASYVAAIENCDPDAFDTPGFIPGYVRSYARYLNMDPDKAFEGFCQESGFSIAHGMSAEASSLRRGEIAKARRKMHREDPIAVPKTPFVPAKDSIVSGVEPGAIGSALVLMLLIGGIGYGGWSVLNEVQRVQFAPVENTPDVLSDLDPLNGVVAAPPGAETSEDPTQTADGGFEAPRDERLDRLYRPQALDVPVLTARDAPISTLDPSEVGTFRPELPSADTAPSNFASESLPSNFSSNALASVTSDEQSAEDAPLISPQVLTDQPQGVRMVAVRPAWVRVRAADGTVLFEGIMNAGDSWDVPVTEEPSELRVGESGSIYFAMNGQHYGPAGPSGQVTSGLPLDAQMLADALQVADISQDEDLLRYVAELQGVTETPEAPIED</sequence>
<dbReference type="PANTHER" id="PTHR34475:SF1">
    <property type="entry name" value="CYTOSKELETON PROTEIN RODZ"/>
    <property type="match status" value="1"/>
</dbReference>
<dbReference type="InterPro" id="IPR050400">
    <property type="entry name" value="Bact_Cytoskel_RodZ"/>
</dbReference>
<feature type="region of interest" description="Disordered" evidence="1">
    <location>
        <begin position="257"/>
        <end position="283"/>
    </location>
</feature>
<organism evidence="3 4">
    <name type="scientific">Roseovarius phycicola</name>
    <dbReference type="NCBI Taxonomy" id="3080976"/>
    <lineage>
        <taxon>Bacteria</taxon>
        <taxon>Pseudomonadati</taxon>
        <taxon>Pseudomonadota</taxon>
        <taxon>Alphaproteobacteria</taxon>
        <taxon>Rhodobacterales</taxon>
        <taxon>Roseobacteraceae</taxon>
        <taxon>Roseovarius</taxon>
    </lineage>
</organism>
<dbReference type="EMBL" id="CP146069">
    <property type="protein sequence ID" value="WWR45440.1"/>
    <property type="molecule type" value="Genomic_DNA"/>
</dbReference>
<name>A0ABZ2HCL4_9RHOB</name>
<evidence type="ECO:0000256" key="1">
    <source>
        <dbReference type="SAM" id="MobiDB-lite"/>
    </source>
</evidence>